<dbReference type="InterPro" id="IPR012349">
    <property type="entry name" value="Split_barrel_FMN-bd"/>
</dbReference>
<dbReference type="SUPFAM" id="SSF50475">
    <property type="entry name" value="FMN-binding split barrel"/>
    <property type="match status" value="1"/>
</dbReference>
<dbReference type="InterPro" id="IPR002563">
    <property type="entry name" value="Flavin_Rdtase-like_dom"/>
</dbReference>
<evidence type="ECO:0000313" key="4">
    <source>
        <dbReference type="Proteomes" id="UP000646749"/>
    </source>
</evidence>
<keyword evidence="4" id="KW-1185">Reference proteome</keyword>
<evidence type="ECO:0000256" key="1">
    <source>
        <dbReference type="ARBA" id="ARBA00023002"/>
    </source>
</evidence>
<dbReference type="PANTHER" id="PTHR30466:SF1">
    <property type="entry name" value="FMN REDUCTASE (NADH) RUTF"/>
    <property type="match status" value="1"/>
</dbReference>
<sequence length="171" mass="18437">MTRRTGDAEPESEPPPPVTADHLRTLLRHQAATVTVITAPGRPPAGFTATSFTSVSLRPPLVSFCLDQGSSSRPTLEAAEHVAVHLLGRDQAELARTFATSGIDRFAAPTSWQPGPHGVPLLDGALAWLVCRVVERITAGDHLIMIAEPVATRYVEGEPLIYHNGRYAHLH</sequence>
<evidence type="ECO:0000259" key="2">
    <source>
        <dbReference type="SMART" id="SM00903"/>
    </source>
</evidence>
<dbReference type="SMART" id="SM00903">
    <property type="entry name" value="Flavin_Reduct"/>
    <property type="match status" value="1"/>
</dbReference>
<proteinExistence type="predicted"/>
<gene>
    <name evidence="3" type="ORF">Pen02_19130</name>
</gene>
<keyword evidence="1" id="KW-0560">Oxidoreductase</keyword>
<name>A0ABQ4DWZ4_9ACTN</name>
<dbReference type="Gene3D" id="2.30.110.10">
    <property type="entry name" value="Electron Transport, Fmn-binding Protein, Chain A"/>
    <property type="match status" value="1"/>
</dbReference>
<evidence type="ECO:0000313" key="3">
    <source>
        <dbReference type="EMBL" id="GIG86977.1"/>
    </source>
</evidence>
<dbReference type="Pfam" id="PF01613">
    <property type="entry name" value="Flavin_Reduct"/>
    <property type="match status" value="1"/>
</dbReference>
<organism evidence="3 4">
    <name type="scientific">Plantactinospora endophytica</name>
    <dbReference type="NCBI Taxonomy" id="673535"/>
    <lineage>
        <taxon>Bacteria</taxon>
        <taxon>Bacillati</taxon>
        <taxon>Actinomycetota</taxon>
        <taxon>Actinomycetes</taxon>
        <taxon>Micromonosporales</taxon>
        <taxon>Micromonosporaceae</taxon>
        <taxon>Plantactinospora</taxon>
    </lineage>
</organism>
<dbReference type="RefSeq" id="WP_203865576.1">
    <property type="nucleotide sequence ID" value="NZ_BONW01000008.1"/>
</dbReference>
<dbReference type="PANTHER" id="PTHR30466">
    <property type="entry name" value="FLAVIN REDUCTASE"/>
    <property type="match status" value="1"/>
</dbReference>
<dbReference type="InterPro" id="IPR050268">
    <property type="entry name" value="NADH-dep_flavin_reductase"/>
</dbReference>
<accession>A0ABQ4DWZ4</accession>
<feature type="domain" description="Flavin reductase like" evidence="2">
    <location>
        <begin position="27"/>
        <end position="169"/>
    </location>
</feature>
<dbReference type="Proteomes" id="UP000646749">
    <property type="component" value="Unassembled WGS sequence"/>
</dbReference>
<dbReference type="EMBL" id="BONW01000008">
    <property type="protein sequence ID" value="GIG86977.1"/>
    <property type="molecule type" value="Genomic_DNA"/>
</dbReference>
<comment type="caution">
    <text evidence="3">The sequence shown here is derived from an EMBL/GenBank/DDBJ whole genome shotgun (WGS) entry which is preliminary data.</text>
</comment>
<protein>
    <submittedName>
        <fullName evidence="3">Flavin-dependent reductase</fullName>
    </submittedName>
</protein>
<reference evidence="3 4" key="1">
    <citation type="submission" date="2021-01" db="EMBL/GenBank/DDBJ databases">
        <title>Whole genome shotgun sequence of Plantactinospora endophytica NBRC 110450.</title>
        <authorList>
            <person name="Komaki H."/>
            <person name="Tamura T."/>
        </authorList>
    </citation>
    <scope>NUCLEOTIDE SEQUENCE [LARGE SCALE GENOMIC DNA]</scope>
    <source>
        <strain evidence="3 4">NBRC 110450</strain>
    </source>
</reference>